<reference evidence="4" key="1">
    <citation type="submission" date="2016-10" db="EMBL/GenBank/DDBJ databases">
        <authorList>
            <person name="Varghese N."/>
            <person name="Submissions S."/>
        </authorList>
    </citation>
    <scope>NUCLEOTIDE SEQUENCE [LARGE SCALE GENOMIC DNA]</scope>
    <source>
        <strain evidence="4">Nm76</strain>
    </source>
</reference>
<evidence type="ECO:0000313" key="3">
    <source>
        <dbReference type="EMBL" id="SEO49734.1"/>
    </source>
</evidence>
<accession>A0A1H8Q735</accession>
<evidence type="ECO:0000256" key="1">
    <source>
        <dbReference type="SAM" id="MobiDB-lite"/>
    </source>
</evidence>
<dbReference type="Proteomes" id="UP000198814">
    <property type="component" value="Unassembled WGS sequence"/>
</dbReference>
<keyword evidence="2" id="KW-0732">Signal</keyword>
<feature type="region of interest" description="Disordered" evidence="1">
    <location>
        <begin position="34"/>
        <end position="62"/>
    </location>
</feature>
<dbReference type="OrthoDB" id="8549849at2"/>
<evidence type="ECO:0000256" key="2">
    <source>
        <dbReference type="SAM" id="SignalP"/>
    </source>
</evidence>
<protein>
    <submittedName>
        <fullName evidence="3">Uncharacterized protein</fullName>
    </submittedName>
</protein>
<feature type="signal peptide" evidence="2">
    <location>
        <begin position="1"/>
        <end position="24"/>
    </location>
</feature>
<gene>
    <name evidence="3" type="ORF">SAMN05216333_11121</name>
</gene>
<dbReference type="AlphaFoldDB" id="A0A1H8Q735"/>
<dbReference type="RefSeq" id="WP_090318163.1">
    <property type="nucleotide sequence ID" value="NZ_FNOE01000009.1"/>
</dbReference>
<proteinExistence type="predicted"/>
<sequence length="62" mass="6821">MKSYCFLMLILVVVALIPMLPACSQNQSGSEKIMDKVGDALDKRPNERVLDAAEERAKGTPK</sequence>
<dbReference type="EMBL" id="FODO01000011">
    <property type="protein sequence ID" value="SEO49734.1"/>
    <property type="molecule type" value="Genomic_DNA"/>
</dbReference>
<keyword evidence="4" id="KW-1185">Reference proteome</keyword>
<evidence type="ECO:0000313" key="4">
    <source>
        <dbReference type="Proteomes" id="UP000198814"/>
    </source>
</evidence>
<name>A0A1H8Q735_9PROT</name>
<organism evidence="3 4">
    <name type="scientific">Nitrosomonas oligotropha</name>
    <dbReference type="NCBI Taxonomy" id="42354"/>
    <lineage>
        <taxon>Bacteria</taxon>
        <taxon>Pseudomonadati</taxon>
        <taxon>Pseudomonadota</taxon>
        <taxon>Betaproteobacteria</taxon>
        <taxon>Nitrosomonadales</taxon>
        <taxon>Nitrosomonadaceae</taxon>
        <taxon>Nitrosomonas</taxon>
    </lineage>
</organism>
<feature type="chain" id="PRO_5011525691" evidence="2">
    <location>
        <begin position="25"/>
        <end position="62"/>
    </location>
</feature>